<dbReference type="PRINTS" id="PR00725">
    <property type="entry name" value="DADACBPTASE1"/>
</dbReference>
<dbReference type="RefSeq" id="WP_308451246.1">
    <property type="nucleotide sequence ID" value="NZ_JAJEPU010000017.1"/>
</dbReference>
<keyword evidence="8" id="KW-0378">Hydrolase</keyword>
<evidence type="ECO:0000256" key="6">
    <source>
        <dbReference type="ARBA" id="ARBA00022670"/>
    </source>
</evidence>
<dbReference type="GO" id="GO:0006508">
    <property type="term" value="P:proteolysis"/>
    <property type="evidence" value="ECO:0007669"/>
    <property type="project" value="UniProtKB-KW"/>
</dbReference>
<dbReference type="PANTHER" id="PTHR21581">
    <property type="entry name" value="D-ALANYL-D-ALANINE CARBOXYPEPTIDASE"/>
    <property type="match status" value="1"/>
</dbReference>
<evidence type="ECO:0000256" key="14">
    <source>
        <dbReference type="PIRSR" id="PIRSR618044-2"/>
    </source>
</evidence>
<organism evidence="19 20">
    <name type="scientific">Brotaphodocola catenula</name>
    <dbReference type="NCBI Taxonomy" id="2885361"/>
    <lineage>
        <taxon>Bacteria</taxon>
        <taxon>Bacillati</taxon>
        <taxon>Bacillota</taxon>
        <taxon>Clostridia</taxon>
        <taxon>Lachnospirales</taxon>
        <taxon>Lachnospiraceae</taxon>
        <taxon>Brotaphodocola</taxon>
    </lineage>
</organism>
<dbReference type="Pfam" id="PF07943">
    <property type="entry name" value="PBP5_C"/>
    <property type="match status" value="1"/>
</dbReference>
<evidence type="ECO:0000259" key="17">
    <source>
        <dbReference type="Pfam" id="PF00768"/>
    </source>
</evidence>
<comment type="caution">
    <text evidence="19">The sequence shown here is derived from an EMBL/GenBank/DDBJ whole genome shotgun (WGS) entry which is preliminary data.</text>
</comment>
<dbReference type="SUPFAM" id="SSF56601">
    <property type="entry name" value="beta-lactamase/transpeptidase-like"/>
    <property type="match status" value="1"/>
</dbReference>
<evidence type="ECO:0000256" key="10">
    <source>
        <dbReference type="ARBA" id="ARBA00022984"/>
    </source>
</evidence>
<evidence type="ECO:0000256" key="3">
    <source>
        <dbReference type="ARBA" id="ARBA00007164"/>
    </source>
</evidence>
<dbReference type="AlphaFoldDB" id="A0AAE3APY3"/>
<dbReference type="EC" id="3.4.16.4" evidence="4"/>
<dbReference type="SUPFAM" id="SSF69189">
    <property type="entry name" value="Penicillin-binding protein associated domain"/>
    <property type="match status" value="1"/>
</dbReference>
<keyword evidence="11" id="KW-0961">Cell wall biogenesis/degradation</keyword>
<keyword evidence="5 19" id="KW-0121">Carboxypeptidase</keyword>
<reference evidence="19" key="1">
    <citation type="submission" date="2021-10" db="EMBL/GenBank/DDBJ databases">
        <title>Anaerobic single-cell dispensing facilitates the cultivation of human gut bacteria.</title>
        <authorList>
            <person name="Afrizal A."/>
        </authorList>
    </citation>
    <scope>NUCLEOTIDE SEQUENCE</scope>
    <source>
        <strain evidence="19">CLA-AA-H274</strain>
    </source>
</reference>
<comment type="function">
    <text evidence="1">Removes C-terminal D-alanyl residues from sugar-peptide cell wall precursors.</text>
</comment>
<feature type="active site" description="Proton acceptor" evidence="13">
    <location>
        <position position="148"/>
    </location>
</feature>
<name>A0AAE3APY3_9FIRM</name>
<protein>
    <recommendedName>
        <fullName evidence="4">serine-type D-Ala-D-Ala carboxypeptidase</fullName>
        <ecNumber evidence="4">3.4.16.4</ecNumber>
    </recommendedName>
</protein>
<evidence type="ECO:0000256" key="15">
    <source>
        <dbReference type="RuleBase" id="RU004016"/>
    </source>
</evidence>
<comment type="catalytic activity">
    <reaction evidence="12">
        <text>Preferential cleavage: (Ac)2-L-Lys-D-Ala-|-D-Ala. Also transpeptidation of peptidyl-alanyl moieties that are N-acyl substituents of D-alanine.</text>
        <dbReference type="EC" id="3.4.16.4"/>
    </reaction>
</comment>
<feature type="region of interest" description="Disordered" evidence="16">
    <location>
        <begin position="84"/>
        <end position="110"/>
    </location>
</feature>
<keyword evidence="10" id="KW-0573">Peptidoglycan synthesis</keyword>
<dbReference type="GO" id="GO:0009002">
    <property type="term" value="F:serine-type D-Ala-D-Ala carboxypeptidase activity"/>
    <property type="evidence" value="ECO:0007669"/>
    <property type="project" value="UniProtKB-EC"/>
</dbReference>
<dbReference type="InterPro" id="IPR015956">
    <property type="entry name" value="Peniciliin-bd_prot_C_sf"/>
</dbReference>
<dbReference type="Pfam" id="PF00768">
    <property type="entry name" value="Peptidase_S11"/>
    <property type="match status" value="1"/>
</dbReference>
<feature type="domain" description="Peptidase S11 D-alanyl-D-alanine carboxypeptidase A N-terminal" evidence="17">
    <location>
        <begin position="115"/>
        <end position="342"/>
    </location>
</feature>
<comment type="similarity">
    <text evidence="3 15">Belongs to the peptidase S11 family.</text>
</comment>
<feature type="compositionally biased region" description="Polar residues" evidence="16">
    <location>
        <begin position="88"/>
        <end position="107"/>
    </location>
</feature>
<evidence type="ECO:0000256" key="1">
    <source>
        <dbReference type="ARBA" id="ARBA00003217"/>
    </source>
</evidence>
<dbReference type="InterPro" id="IPR012907">
    <property type="entry name" value="Peptidase_S11_C"/>
</dbReference>
<sequence length="487" mass="53670">MKIQTGLYALMAGVTIGLAVLGAQGIEGWCPTSRYMPMLLTTPRTISESDVKIDVDANNTKIDASVDTNVFLVAVAQNLQNLFPDPQSPIQTSPNAPIQNTQDSQIPPNSPDLLSLHSLSAVLLDGDSGRVLYGKDVDTPRPMASTTKIMTCILALEQGSLSDVCTISANASSQPKVHLGVRAGQKFLLEDLLYSLMLESHNDSAVAVAEQIAGSVEEFAKKMNRKALSIGCENTYFVTPNGLDATNRDESGEVRMHSTTATDLARILRYCIMESPKREEFLKITRSASRTFTDQSGGSSYYCANHNAFLKMMEGVLTGKTGFTGGAGYCYVSALESEGRTFVVALLGCGWPPHRTWKWEDARMLFSYGKQNFSYQDCYQPFEVCRIPVRGSEKGKTVAVDVDTAKEDQALYFLLQDGERMIREVKIPEFLDAPVKIGDTVGEVRYVLDGKVIRTEAVCAQEEASKWNLLRCIQSTIDQYMRMYLKK</sequence>
<dbReference type="InterPro" id="IPR018044">
    <property type="entry name" value="Peptidase_S11"/>
</dbReference>
<dbReference type="GO" id="GO:0071555">
    <property type="term" value="P:cell wall organization"/>
    <property type="evidence" value="ECO:0007669"/>
    <property type="project" value="UniProtKB-KW"/>
</dbReference>
<evidence type="ECO:0000256" key="4">
    <source>
        <dbReference type="ARBA" id="ARBA00012448"/>
    </source>
</evidence>
<evidence type="ECO:0000256" key="8">
    <source>
        <dbReference type="ARBA" id="ARBA00022801"/>
    </source>
</evidence>
<accession>A0AAE3APY3</accession>
<dbReference type="Proteomes" id="UP001198962">
    <property type="component" value="Unassembled WGS sequence"/>
</dbReference>
<proteinExistence type="inferred from homology"/>
<evidence type="ECO:0000259" key="18">
    <source>
        <dbReference type="Pfam" id="PF07943"/>
    </source>
</evidence>
<evidence type="ECO:0000256" key="2">
    <source>
        <dbReference type="ARBA" id="ARBA00004752"/>
    </source>
</evidence>
<keyword evidence="7" id="KW-0732">Signal</keyword>
<feature type="domain" description="Peptidase S11 D-Ala-D-Ala carboxypeptidase A C-terminal" evidence="18">
    <location>
        <begin position="418"/>
        <end position="463"/>
    </location>
</feature>
<dbReference type="EMBL" id="JAJEPU010000017">
    <property type="protein sequence ID" value="MCC2164681.1"/>
    <property type="molecule type" value="Genomic_DNA"/>
</dbReference>
<feature type="active site" description="Acyl-ester intermediate" evidence="13">
    <location>
        <position position="145"/>
    </location>
</feature>
<evidence type="ECO:0000256" key="7">
    <source>
        <dbReference type="ARBA" id="ARBA00022729"/>
    </source>
</evidence>
<comment type="pathway">
    <text evidence="2">Cell wall biogenesis; peptidoglycan biosynthesis.</text>
</comment>
<gene>
    <name evidence="19" type="ORF">LKD32_07270</name>
</gene>
<evidence type="ECO:0000256" key="5">
    <source>
        <dbReference type="ARBA" id="ARBA00022645"/>
    </source>
</evidence>
<dbReference type="PANTHER" id="PTHR21581:SF33">
    <property type="entry name" value="D-ALANYL-D-ALANINE CARBOXYPEPTIDASE DACB"/>
    <property type="match status" value="1"/>
</dbReference>
<evidence type="ECO:0000256" key="11">
    <source>
        <dbReference type="ARBA" id="ARBA00023316"/>
    </source>
</evidence>
<dbReference type="InterPro" id="IPR037167">
    <property type="entry name" value="Peptidase_S11_C_sf"/>
</dbReference>
<evidence type="ECO:0000256" key="12">
    <source>
        <dbReference type="ARBA" id="ARBA00034000"/>
    </source>
</evidence>
<dbReference type="Gene3D" id="2.60.410.10">
    <property type="entry name" value="D-Ala-D-Ala carboxypeptidase, C-terminal domain"/>
    <property type="match status" value="1"/>
</dbReference>
<evidence type="ECO:0000313" key="20">
    <source>
        <dbReference type="Proteomes" id="UP001198962"/>
    </source>
</evidence>
<keyword evidence="6" id="KW-0645">Protease</keyword>
<keyword evidence="20" id="KW-1185">Reference proteome</keyword>
<evidence type="ECO:0000256" key="9">
    <source>
        <dbReference type="ARBA" id="ARBA00022960"/>
    </source>
</evidence>
<dbReference type="GO" id="GO:0008360">
    <property type="term" value="P:regulation of cell shape"/>
    <property type="evidence" value="ECO:0007669"/>
    <property type="project" value="UniProtKB-KW"/>
</dbReference>
<dbReference type="Gene3D" id="3.40.710.10">
    <property type="entry name" value="DD-peptidase/beta-lactamase superfamily"/>
    <property type="match status" value="1"/>
</dbReference>
<dbReference type="GO" id="GO:0009252">
    <property type="term" value="P:peptidoglycan biosynthetic process"/>
    <property type="evidence" value="ECO:0007669"/>
    <property type="project" value="UniProtKB-KW"/>
</dbReference>
<keyword evidence="9" id="KW-0133">Cell shape</keyword>
<evidence type="ECO:0000313" key="19">
    <source>
        <dbReference type="EMBL" id="MCC2164681.1"/>
    </source>
</evidence>
<dbReference type="InterPro" id="IPR012338">
    <property type="entry name" value="Beta-lactam/transpept-like"/>
</dbReference>
<evidence type="ECO:0000256" key="13">
    <source>
        <dbReference type="PIRSR" id="PIRSR618044-1"/>
    </source>
</evidence>
<feature type="active site" evidence="13">
    <location>
        <position position="200"/>
    </location>
</feature>
<evidence type="ECO:0000256" key="16">
    <source>
        <dbReference type="SAM" id="MobiDB-lite"/>
    </source>
</evidence>
<feature type="binding site" evidence="14">
    <location>
        <position position="320"/>
    </location>
    <ligand>
        <name>substrate</name>
    </ligand>
</feature>
<dbReference type="InterPro" id="IPR001967">
    <property type="entry name" value="Peptidase_S11_N"/>
</dbReference>